<gene>
    <name evidence="8" type="ORF">SFLOR_v1c01220</name>
</gene>
<feature type="transmembrane region" description="Helical" evidence="6">
    <location>
        <begin position="1398"/>
        <end position="1420"/>
    </location>
</feature>
<sequence length="1432" mass="166139">MLLFKNGLRKLLKDYVQFGIYLILITISVVFTSTFGIVSSNLVKKNNEINRNYEKFDYSFRYTSSAYKSNDTQTFTPWFAFNIELIENQKGNYFPTLTFGEKGVLKNYIFTEGCEKNETQCYESSYIKDGNKEFINFHFGDVESKLSSDKTKPYIPNSEKAVLNYTTEQKIDIVRKAEFGDLFRFNLDSENFKNSLIGKLYEKYNSFRDEKLSKEGEKTALDIFNYMFYLNNSAITDSIKLDLLDFMKTNNNPEDYFKNKTLGEIDQSGNYRFTKNPIKVDGKKAWNNEEVNLFSNNASFYINKFDNKNIFYTKLNNNGYIISDNHLIHRNWFSTYFNLLGDLTNFKIRSSNEAVKWDSEGKKYRYISSFYNTSVIGSDKKETHFYNEDILKIYTRTYNENSLTENSFLTSSGYAKYHDMELGKTYNIFPGSDKKYVMDGTAVDSLNIYPTIYEEDLLTNQENEAIYYISSTIFSKQFNQEGEEKSYQDVSRTYLTYNKKPKKHKKHINEMKEDINLFQTYFADNVSNLNKVRDSITSTNKSEKLSRAKFQAYAETKLLNMRNSLFFGVVRFFLYLAIIFCIIFALSLCFVVYNIFKKILISQRSQIGNLKSLGVSNSKIIFNYILYMTFPIIFLVPIGWAISLFLQTSLMNIFERYFNISSTFSINWQLLLIELLAFIGIISLLVFVTSYFTVKQSPLVLLQPSKSHKPNLVISKFFSKIKINHFTSKLRLIIISSAVKDLTIFFLILFFSSSVITAASLAPHTLKNMKNEYYRNIKYNNDFNYSGIVVNNPLTRYSFYQMDEKNKAKSNLNASVFNPLIGVDNKYKDLYDYNYWNSDQIKKAEFRKNFENIVYNNILTFKGGTLSTGIMDQMVEISNKIDNSSSKLVQTTFNNFSCTVIPQLFGQSPITEESNYNSCIKSTSNNILPSTIKELWDKDDNEFKNFTFNFSNISVDKDKDEMYTRFNSKVDNLKNTPVTIYGLNLDSNLNNVIIKNKNKIKYDESLEYIPVLINKKTVLEGIKIGDEFNLNTPSQFLSTVDQNNQLNVLNSDSWKYQNDNLYSMDLSRFTYLSDQRNNLYFKKSDNEYSKYYNMANIELHIRKSLMDDNALFEKVNQEYKEYSNKQNIFTESSDKQSYVVKPFDIYTYEKDGITQKEIGLETLMMGGTNNWFNIALKNGLLTNKLVDLKGYKKIKVVGIEQLYDGNKLYMDQLYANKLMGINESFDIRKNFENGSSISIWSNAKMSNNIQNADQMQRLILNTFNGNNATLGFDKYMDQAIGSADYINIKKIAMNNLITSIVSLSVIFISLSLITAIIIIYLITDMFVGRYKRFMSYMRIQGYSMKEINSIMLWIFLPITILAVVIGILTILSQIFLIIPKVLLSINIAVPMIIGWEVIPIVLVSGVLIFLLGYIVVMLSIKRTKLSSLIGNE</sequence>
<evidence type="ECO:0000259" key="7">
    <source>
        <dbReference type="Pfam" id="PF02687"/>
    </source>
</evidence>
<keyword evidence="4 6" id="KW-1133">Transmembrane helix</keyword>
<evidence type="ECO:0000256" key="6">
    <source>
        <dbReference type="SAM" id="Phobius"/>
    </source>
</evidence>
<dbReference type="InterPro" id="IPR003838">
    <property type="entry name" value="ABC3_permease_C"/>
</dbReference>
<dbReference type="KEGG" id="sfz:SFLOR_v1c01220"/>
<dbReference type="Pfam" id="PF02687">
    <property type="entry name" value="FtsX"/>
    <property type="match status" value="2"/>
</dbReference>
<dbReference type="GO" id="GO:0005886">
    <property type="term" value="C:plasma membrane"/>
    <property type="evidence" value="ECO:0007669"/>
    <property type="project" value="UniProtKB-SubCell"/>
</dbReference>
<feature type="transmembrane region" description="Helical" evidence="6">
    <location>
        <begin position="742"/>
        <end position="762"/>
    </location>
</feature>
<comment type="subcellular location">
    <subcellularLocation>
        <location evidence="1">Cell membrane</location>
        <topology evidence="1">Multi-pass membrane protein</topology>
    </subcellularLocation>
</comment>
<accession>A0A2K8SCL5</accession>
<proteinExistence type="predicted"/>
<name>A0A2K8SCL5_9MOLU</name>
<feature type="domain" description="ABC3 transporter permease C-terminal" evidence="7">
    <location>
        <begin position="1306"/>
        <end position="1423"/>
    </location>
</feature>
<reference evidence="8 9" key="1">
    <citation type="submission" date="2017-12" db="EMBL/GenBank/DDBJ databases">
        <title>Complete genome sequence of Spiroplasma floricola 23-6 (ATCC 29989).</title>
        <authorList>
            <person name="Tsai Y.-M."/>
            <person name="Wu P.-S."/>
            <person name="Lo W.-S."/>
            <person name="Kuo C.-H."/>
        </authorList>
    </citation>
    <scope>NUCLEOTIDE SEQUENCE [LARGE SCALE GENOMIC DNA]</scope>
    <source>
        <strain evidence="8 9">23-6</strain>
    </source>
</reference>
<evidence type="ECO:0000313" key="9">
    <source>
        <dbReference type="Proteomes" id="UP000231823"/>
    </source>
</evidence>
<feature type="transmembrane region" description="Helical" evidence="6">
    <location>
        <begin position="666"/>
        <end position="694"/>
    </location>
</feature>
<evidence type="ECO:0000256" key="4">
    <source>
        <dbReference type="ARBA" id="ARBA00022989"/>
    </source>
</evidence>
<evidence type="ECO:0000256" key="1">
    <source>
        <dbReference type="ARBA" id="ARBA00004651"/>
    </source>
</evidence>
<evidence type="ECO:0000256" key="2">
    <source>
        <dbReference type="ARBA" id="ARBA00022475"/>
    </source>
</evidence>
<keyword evidence="2" id="KW-1003">Cell membrane</keyword>
<organism evidence="8 9">
    <name type="scientific">Spiroplasma floricola 23-6</name>
    <dbReference type="NCBI Taxonomy" id="1336749"/>
    <lineage>
        <taxon>Bacteria</taxon>
        <taxon>Bacillati</taxon>
        <taxon>Mycoplasmatota</taxon>
        <taxon>Mollicutes</taxon>
        <taxon>Entomoplasmatales</taxon>
        <taxon>Spiroplasmataceae</taxon>
        <taxon>Spiroplasma</taxon>
    </lineage>
</organism>
<feature type="domain" description="ABC3 transporter permease C-terminal" evidence="7">
    <location>
        <begin position="578"/>
        <end position="698"/>
    </location>
</feature>
<keyword evidence="9" id="KW-1185">Reference proteome</keyword>
<keyword evidence="3 6" id="KW-0812">Transmembrane</keyword>
<evidence type="ECO:0000256" key="3">
    <source>
        <dbReference type="ARBA" id="ARBA00022692"/>
    </source>
</evidence>
<evidence type="ECO:0000256" key="5">
    <source>
        <dbReference type="ARBA" id="ARBA00023136"/>
    </source>
</evidence>
<keyword evidence="5 6" id="KW-0472">Membrane</keyword>
<feature type="transmembrane region" description="Helical" evidence="6">
    <location>
        <begin position="1350"/>
        <end position="1378"/>
    </location>
</feature>
<evidence type="ECO:0000313" key="8">
    <source>
        <dbReference type="EMBL" id="AUB31183.1"/>
    </source>
</evidence>
<feature type="transmembrane region" description="Helical" evidence="6">
    <location>
        <begin position="572"/>
        <end position="596"/>
    </location>
</feature>
<feature type="transmembrane region" description="Helical" evidence="6">
    <location>
        <begin position="1296"/>
        <end position="1329"/>
    </location>
</feature>
<protein>
    <submittedName>
        <fullName evidence="8">ABC transporter permease</fullName>
    </submittedName>
</protein>
<feature type="transmembrane region" description="Helical" evidence="6">
    <location>
        <begin position="621"/>
        <end position="646"/>
    </location>
</feature>
<dbReference type="Proteomes" id="UP000231823">
    <property type="component" value="Chromosome"/>
</dbReference>
<dbReference type="EMBL" id="CP025057">
    <property type="protein sequence ID" value="AUB31183.1"/>
    <property type="molecule type" value="Genomic_DNA"/>
</dbReference>
<feature type="transmembrane region" description="Helical" evidence="6">
    <location>
        <begin position="20"/>
        <end position="43"/>
    </location>
</feature>